<dbReference type="AlphaFoldDB" id="A0AAE1DZT2"/>
<dbReference type="InterPro" id="IPR036396">
    <property type="entry name" value="Cyt_P450_sf"/>
</dbReference>
<evidence type="ECO:0000256" key="9">
    <source>
        <dbReference type="SAM" id="MobiDB-lite"/>
    </source>
</evidence>
<keyword evidence="12" id="KW-1185">Reference proteome</keyword>
<organism evidence="11 12">
    <name type="scientific">Elysia crispata</name>
    <name type="common">lettuce slug</name>
    <dbReference type="NCBI Taxonomy" id="231223"/>
    <lineage>
        <taxon>Eukaryota</taxon>
        <taxon>Metazoa</taxon>
        <taxon>Spiralia</taxon>
        <taxon>Lophotrochozoa</taxon>
        <taxon>Mollusca</taxon>
        <taxon>Gastropoda</taxon>
        <taxon>Heterobranchia</taxon>
        <taxon>Euthyneura</taxon>
        <taxon>Panpulmonata</taxon>
        <taxon>Sacoglossa</taxon>
        <taxon>Placobranchoidea</taxon>
        <taxon>Plakobranchidae</taxon>
        <taxon>Elysia</taxon>
    </lineage>
</organism>
<dbReference type="PRINTS" id="PR00385">
    <property type="entry name" value="P450"/>
</dbReference>
<keyword evidence="3 7" id="KW-0479">Metal-binding</keyword>
<evidence type="ECO:0000256" key="4">
    <source>
        <dbReference type="ARBA" id="ARBA00023002"/>
    </source>
</evidence>
<feature type="binding site" description="axial binding residue" evidence="7">
    <location>
        <position position="440"/>
    </location>
    <ligand>
        <name>heme</name>
        <dbReference type="ChEBI" id="CHEBI:30413"/>
    </ligand>
    <ligandPart>
        <name>Fe</name>
        <dbReference type="ChEBI" id="CHEBI:18248"/>
    </ligandPart>
</feature>
<feature type="compositionally biased region" description="Acidic residues" evidence="9">
    <location>
        <begin position="576"/>
        <end position="593"/>
    </location>
</feature>
<dbReference type="InterPro" id="IPR050182">
    <property type="entry name" value="Cytochrome_P450_fam2"/>
</dbReference>
<dbReference type="Gene3D" id="1.10.630.10">
    <property type="entry name" value="Cytochrome P450"/>
    <property type="match status" value="1"/>
</dbReference>
<evidence type="ECO:0000256" key="5">
    <source>
        <dbReference type="ARBA" id="ARBA00023004"/>
    </source>
</evidence>
<dbReference type="Proteomes" id="UP001283361">
    <property type="component" value="Unassembled WGS sequence"/>
</dbReference>
<keyword evidence="10" id="KW-0472">Membrane</keyword>
<dbReference type="GO" id="GO:0016705">
    <property type="term" value="F:oxidoreductase activity, acting on paired donors, with incorporation or reduction of molecular oxygen"/>
    <property type="evidence" value="ECO:0007669"/>
    <property type="project" value="InterPro"/>
</dbReference>
<evidence type="ECO:0000256" key="3">
    <source>
        <dbReference type="ARBA" id="ARBA00022723"/>
    </source>
</evidence>
<gene>
    <name evidence="11" type="ORF">RRG08_029225</name>
</gene>
<accession>A0AAE1DZT2</accession>
<comment type="cofactor">
    <cofactor evidence="1 7">
        <name>heme</name>
        <dbReference type="ChEBI" id="CHEBI:30413"/>
    </cofactor>
</comment>
<dbReference type="PROSITE" id="PS00086">
    <property type="entry name" value="CYTOCHROME_P450"/>
    <property type="match status" value="1"/>
</dbReference>
<dbReference type="GO" id="GO:0005506">
    <property type="term" value="F:iron ion binding"/>
    <property type="evidence" value="ECO:0007669"/>
    <property type="project" value="InterPro"/>
</dbReference>
<evidence type="ECO:0000256" key="1">
    <source>
        <dbReference type="ARBA" id="ARBA00001971"/>
    </source>
</evidence>
<sequence length="654" mass="72652">MLYLFSENCTTILVFVATALFVWYIISLPRLRNMPPGPFPLPVIGSMYMLWKPGVTFISLFRELTEKYGKILTFQMGSRPIILINDMKLVQDAYVRKGHITSGRPDDYYFIQKAKKKVGIGLSLSSGQPWKELRRVSVMALREFGVGKKSQEEKVATEASELLKVIDQTRGEPVNLKHTLMKATSNVVSSIIFGSRFEFGDPRFDLLLKRLQEATKVNAFFLPVNFLPLVRFFSNTEDQFLRTIETTSAHIKELLTDHKETYDPDNIRDFVDLVLQMRATSTDGTHFNDQNLARAIVDLFGAGSETTAATLQFLLYYMANHQSIQARCQKEIDELLGDGRAVRYSDRDSLTYTEATVLEVLRLSPVGPFGFPHHVSRDIELGGYTIPKGAVCFSNILAIGKDPNTFENPERFDPTRWLDEKGEITGRERLATFSIGPRSCVGEIVARMELFMFFTSILQFYTVLPGVQGKPVDLTPTLGSRVVNDDDEVDVSSWVVNDDDAADVSSRVVSDYDEADVSSRVVNDDDAADVSSRVVSDYDEAGVSSRVVSDDGEAGVDCSVDDDDGEADVSSRVVSDDGEAGVECSVDDADVEPDVSSSVFSDDGEAGVGCSVDDDDDGETDVRSGVYEEYKKADGCTKQNIKRFLRSSESSRLE</sequence>
<evidence type="ECO:0000256" key="6">
    <source>
        <dbReference type="ARBA" id="ARBA00023033"/>
    </source>
</evidence>
<dbReference type="EMBL" id="JAWDGP010001738">
    <property type="protein sequence ID" value="KAK3788777.1"/>
    <property type="molecule type" value="Genomic_DNA"/>
</dbReference>
<feature type="transmembrane region" description="Helical" evidence="10">
    <location>
        <begin position="12"/>
        <end position="31"/>
    </location>
</feature>
<dbReference type="SUPFAM" id="SSF48264">
    <property type="entry name" value="Cytochrome P450"/>
    <property type="match status" value="1"/>
</dbReference>
<name>A0AAE1DZT2_9GAST</name>
<keyword evidence="5 7" id="KW-0408">Iron</keyword>
<dbReference type="PANTHER" id="PTHR24300:SF417">
    <property type="entry name" value="CYTOCHROME P450 508B1-RELATED"/>
    <property type="match status" value="1"/>
</dbReference>
<evidence type="ECO:0000256" key="2">
    <source>
        <dbReference type="ARBA" id="ARBA00010617"/>
    </source>
</evidence>
<keyword evidence="6 8" id="KW-0503">Monooxygenase</keyword>
<protein>
    <recommendedName>
        <fullName evidence="13">Cytochrome P450</fullName>
    </recommendedName>
</protein>
<dbReference type="GO" id="GO:0004497">
    <property type="term" value="F:monooxygenase activity"/>
    <property type="evidence" value="ECO:0007669"/>
    <property type="project" value="UniProtKB-KW"/>
</dbReference>
<evidence type="ECO:0000256" key="10">
    <source>
        <dbReference type="SAM" id="Phobius"/>
    </source>
</evidence>
<evidence type="ECO:0000313" key="12">
    <source>
        <dbReference type="Proteomes" id="UP001283361"/>
    </source>
</evidence>
<evidence type="ECO:0000256" key="8">
    <source>
        <dbReference type="RuleBase" id="RU000461"/>
    </source>
</evidence>
<proteinExistence type="inferred from homology"/>
<comment type="similarity">
    <text evidence="2 8">Belongs to the cytochrome P450 family.</text>
</comment>
<feature type="compositionally biased region" description="Acidic residues" evidence="9">
    <location>
        <begin position="550"/>
        <end position="567"/>
    </location>
</feature>
<dbReference type="PANTHER" id="PTHR24300">
    <property type="entry name" value="CYTOCHROME P450 508A4-RELATED"/>
    <property type="match status" value="1"/>
</dbReference>
<evidence type="ECO:0000313" key="11">
    <source>
        <dbReference type="EMBL" id="KAK3788777.1"/>
    </source>
</evidence>
<dbReference type="PRINTS" id="PR00463">
    <property type="entry name" value="EP450I"/>
</dbReference>
<comment type="caution">
    <text evidence="11">The sequence shown here is derived from an EMBL/GenBank/DDBJ whole genome shotgun (WGS) entry which is preliminary data.</text>
</comment>
<keyword evidence="7 8" id="KW-0349">Heme</keyword>
<keyword evidence="10" id="KW-1133">Transmembrane helix</keyword>
<reference evidence="11" key="1">
    <citation type="journal article" date="2023" name="G3 (Bethesda)">
        <title>A reference genome for the long-term kleptoplast-retaining sea slug Elysia crispata morphotype clarki.</title>
        <authorList>
            <person name="Eastman K.E."/>
            <person name="Pendleton A.L."/>
            <person name="Shaikh M.A."/>
            <person name="Suttiyut T."/>
            <person name="Ogas R."/>
            <person name="Tomko P."/>
            <person name="Gavelis G."/>
            <person name="Widhalm J.R."/>
            <person name="Wisecaver J.H."/>
        </authorList>
    </citation>
    <scope>NUCLEOTIDE SEQUENCE</scope>
    <source>
        <strain evidence="11">ECLA1</strain>
    </source>
</reference>
<keyword evidence="4 8" id="KW-0560">Oxidoreductase</keyword>
<evidence type="ECO:0000256" key="7">
    <source>
        <dbReference type="PIRSR" id="PIRSR602401-1"/>
    </source>
</evidence>
<feature type="region of interest" description="Disordered" evidence="9">
    <location>
        <begin position="544"/>
        <end position="621"/>
    </location>
</feature>
<evidence type="ECO:0008006" key="13">
    <source>
        <dbReference type="Google" id="ProtNLM"/>
    </source>
</evidence>
<dbReference type="InterPro" id="IPR017972">
    <property type="entry name" value="Cyt_P450_CS"/>
</dbReference>
<dbReference type="GO" id="GO:0020037">
    <property type="term" value="F:heme binding"/>
    <property type="evidence" value="ECO:0007669"/>
    <property type="project" value="InterPro"/>
</dbReference>
<dbReference type="FunFam" id="1.10.630.10:FF:000036">
    <property type="entry name" value="CYtochrome P450 family"/>
    <property type="match status" value="1"/>
</dbReference>
<dbReference type="Pfam" id="PF00067">
    <property type="entry name" value="p450"/>
    <property type="match status" value="1"/>
</dbReference>
<dbReference type="InterPro" id="IPR002401">
    <property type="entry name" value="Cyt_P450_E_grp-I"/>
</dbReference>
<keyword evidence="10" id="KW-0812">Transmembrane</keyword>
<dbReference type="InterPro" id="IPR001128">
    <property type="entry name" value="Cyt_P450"/>
</dbReference>